<accession>A0AAV7N6I7</accession>
<name>A0AAV7N6I7_PLEWA</name>
<proteinExistence type="predicted"/>
<organism evidence="2 3">
    <name type="scientific">Pleurodeles waltl</name>
    <name type="common">Iberian ribbed newt</name>
    <dbReference type="NCBI Taxonomy" id="8319"/>
    <lineage>
        <taxon>Eukaryota</taxon>
        <taxon>Metazoa</taxon>
        <taxon>Chordata</taxon>
        <taxon>Craniata</taxon>
        <taxon>Vertebrata</taxon>
        <taxon>Euteleostomi</taxon>
        <taxon>Amphibia</taxon>
        <taxon>Batrachia</taxon>
        <taxon>Caudata</taxon>
        <taxon>Salamandroidea</taxon>
        <taxon>Salamandridae</taxon>
        <taxon>Pleurodelinae</taxon>
        <taxon>Pleurodeles</taxon>
    </lineage>
</organism>
<comment type="caution">
    <text evidence="2">The sequence shown here is derived from an EMBL/GenBank/DDBJ whole genome shotgun (WGS) entry which is preliminary data.</text>
</comment>
<dbReference type="AlphaFoldDB" id="A0AAV7N6I7"/>
<feature type="compositionally biased region" description="Low complexity" evidence="1">
    <location>
        <begin position="11"/>
        <end position="29"/>
    </location>
</feature>
<keyword evidence="3" id="KW-1185">Reference proteome</keyword>
<evidence type="ECO:0000313" key="3">
    <source>
        <dbReference type="Proteomes" id="UP001066276"/>
    </source>
</evidence>
<evidence type="ECO:0000313" key="2">
    <source>
        <dbReference type="EMBL" id="KAJ1110147.1"/>
    </source>
</evidence>
<sequence length="132" mass="14260">MYDLHGPSLPPQVALQQQAAPRSPSAPNRPRQKEKALQSQGGRLRHNTAAEQAPPRLFNERSPWSPPGLPGNRATVSALARRLRPCRAPRGPISPSRAADLPPFMAARGQRRPQAPPATSPLGQLRPGRVNA</sequence>
<feature type="region of interest" description="Disordered" evidence="1">
    <location>
        <begin position="1"/>
        <end position="132"/>
    </location>
</feature>
<gene>
    <name evidence="2" type="ORF">NDU88_007502</name>
</gene>
<dbReference type="Proteomes" id="UP001066276">
    <property type="component" value="Chromosome 9"/>
</dbReference>
<evidence type="ECO:0000256" key="1">
    <source>
        <dbReference type="SAM" id="MobiDB-lite"/>
    </source>
</evidence>
<dbReference type="EMBL" id="JANPWB010000013">
    <property type="protein sequence ID" value="KAJ1110147.1"/>
    <property type="molecule type" value="Genomic_DNA"/>
</dbReference>
<protein>
    <submittedName>
        <fullName evidence="2">Uncharacterized protein</fullName>
    </submittedName>
</protein>
<reference evidence="2" key="1">
    <citation type="journal article" date="2022" name="bioRxiv">
        <title>Sequencing and chromosome-scale assembly of the giantPleurodeles waltlgenome.</title>
        <authorList>
            <person name="Brown T."/>
            <person name="Elewa A."/>
            <person name="Iarovenko S."/>
            <person name="Subramanian E."/>
            <person name="Araus A.J."/>
            <person name="Petzold A."/>
            <person name="Susuki M."/>
            <person name="Suzuki K.-i.T."/>
            <person name="Hayashi T."/>
            <person name="Toyoda A."/>
            <person name="Oliveira C."/>
            <person name="Osipova E."/>
            <person name="Leigh N.D."/>
            <person name="Simon A."/>
            <person name="Yun M.H."/>
        </authorList>
    </citation>
    <scope>NUCLEOTIDE SEQUENCE</scope>
    <source>
        <strain evidence="2">20211129_DDA</strain>
        <tissue evidence="2">Liver</tissue>
    </source>
</reference>